<feature type="transmembrane region" description="Helical" evidence="5">
    <location>
        <begin position="207"/>
        <end position="224"/>
    </location>
</feature>
<keyword evidence="2 5" id="KW-0812">Transmembrane</keyword>
<dbReference type="InterPro" id="IPR000620">
    <property type="entry name" value="EamA_dom"/>
</dbReference>
<dbReference type="RefSeq" id="WP_016475205.1">
    <property type="nucleotide sequence ID" value="NZ_KE150481.1"/>
</dbReference>
<comment type="subcellular location">
    <subcellularLocation>
        <location evidence="1">Membrane</location>
        <topology evidence="1">Multi-pass membrane protein</topology>
    </subcellularLocation>
</comment>
<feature type="domain" description="EamA" evidence="6">
    <location>
        <begin position="4"/>
        <end position="133"/>
    </location>
</feature>
<feature type="transmembrane region" description="Helical" evidence="5">
    <location>
        <begin position="119"/>
        <end position="138"/>
    </location>
</feature>
<keyword evidence="8" id="KW-1185">Reference proteome</keyword>
<keyword evidence="3 5" id="KW-1133">Transmembrane helix</keyword>
<sequence length="287" mass="31226">MQSLWMLAAAFLFSLMAACTKWCSDYFSTFELVFYRSLFGMVSLGLWVLWQKKDLRTHLWFSHIKRSCFGTLGLTIWFYTLAVLPLGTSMTLNYTSPLYMALFASVAAIRMGRSLNFGLLAAIVAGFIGVILALKPELHSGQEFAALIGLSAGFFSALAYSQVKELSRVGEPEWRIVFYFTLFGTVTGLIGHIATEGMLHPVRLNDLPGLLGIGITATLAQLSLTRAWGAGNVLLTSALQFSAIVFAAVLGLLFFSEPISPETALGIAVIITAGVSATVISRKKTKQ</sequence>
<evidence type="ECO:0000256" key="2">
    <source>
        <dbReference type="ARBA" id="ARBA00022692"/>
    </source>
</evidence>
<feature type="domain" description="EamA" evidence="6">
    <location>
        <begin position="145"/>
        <end position="273"/>
    </location>
</feature>
<dbReference type="eggNOG" id="COG0697">
    <property type="taxonomic scope" value="Bacteria"/>
</dbReference>
<dbReference type="GO" id="GO:0016020">
    <property type="term" value="C:membrane"/>
    <property type="evidence" value="ECO:0007669"/>
    <property type="project" value="UniProtKB-SubCell"/>
</dbReference>
<feature type="transmembrane region" description="Helical" evidence="5">
    <location>
        <begin position="33"/>
        <end position="50"/>
    </location>
</feature>
<evidence type="ECO:0000256" key="3">
    <source>
        <dbReference type="ARBA" id="ARBA00022989"/>
    </source>
</evidence>
<dbReference type="EMBL" id="ATCF01000034">
    <property type="protein sequence ID" value="EPD97706.1"/>
    <property type="molecule type" value="Genomic_DNA"/>
</dbReference>
<name>S3BB50_9BURK</name>
<dbReference type="PANTHER" id="PTHR22911">
    <property type="entry name" value="ACYL-MALONYL CONDENSING ENZYME-RELATED"/>
    <property type="match status" value="1"/>
</dbReference>
<dbReference type="PANTHER" id="PTHR22911:SF6">
    <property type="entry name" value="SOLUTE CARRIER FAMILY 35 MEMBER G1"/>
    <property type="match status" value="1"/>
</dbReference>
<feature type="transmembrane region" description="Helical" evidence="5">
    <location>
        <begin position="261"/>
        <end position="280"/>
    </location>
</feature>
<keyword evidence="4 5" id="KW-0472">Membrane</keyword>
<dbReference type="PATRIC" id="fig|1203554.3.peg.2265"/>
<dbReference type="InterPro" id="IPR037185">
    <property type="entry name" value="EmrE-like"/>
</dbReference>
<gene>
    <name evidence="7" type="ORF">HMPREF1476_02183</name>
</gene>
<organism evidence="7 8">
    <name type="scientific">Sutterella wadsworthensis HGA0223</name>
    <dbReference type="NCBI Taxonomy" id="1203554"/>
    <lineage>
        <taxon>Bacteria</taxon>
        <taxon>Pseudomonadati</taxon>
        <taxon>Pseudomonadota</taxon>
        <taxon>Betaproteobacteria</taxon>
        <taxon>Burkholderiales</taxon>
        <taxon>Sutterellaceae</taxon>
        <taxon>Sutterella</taxon>
    </lineage>
</organism>
<protein>
    <recommendedName>
        <fullName evidence="6">EamA domain-containing protein</fullName>
    </recommendedName>
</protein>
<comment type="caution">
    <text evidence="7">The sequence shown here is derived from an EMBL/GenBank/DDBJ whole genome shotgun (WGS) entry which is preliminary data.</text>
</comment>
<reference evidence="7 8" key="1">
    <citation type="submission" date="2013-04" db="EMBL/GenBank/DDBJ databases">
        <title>The Genome Sequence of Sutterella wadsworthensis HGA0223.</title>
        <authorList>
            <consortium name="The Broad Institute Genomics Platform"/>
            <person name="Earl A."/>
            <person name="Ward D."/>
            <person name="Feldgarden M."/>
            <person name="Gevers D."/>
            <person name="Schmidt T.M."/>
            <person name="Dover J."/>
            <person name="Dai D."/>
            <person name="Walker B."/>
            <person name="Young S."/>
            <person name="Zeng Q."/>
            <person name="Gargeya S."/>
            <person name="Fitzgerald M."/>
            <person name="Haas B."/>
            <person name="Abouelleil A."/>
            <person name="Allen A.W."/>
            <person name="Alvarado L."/>
            <person name="Arachchi H.M."/>
            <person name="Berlin A.M."/>
            <person name="Chapman S.B."/>
            <person name="Gainer-Dewar J."/>
            <person name="Goldberg J."/>
            <person name="Griggs A."/>
            <person name="Gujja S."/>
            <person name="Hansen M."/>
            <person name="Howarth C."/>
            <person name="Imamovic A."/>
            <person name="Ireland A."/>
            <person name="Larimer J."/>
            <person name="McCowan C."/>
            <person name="Murphy C."/>
            <person name="Pearson M."/>
            <person name="Poon T.W."/>
            <person name="Priest M."/>
            <person name="Roberts A."/>
            <person name="Saif S."/>
            <person name="Shea T."/>
            <person name="Sisk P."/>
            <person name="Sykes S."/>
            <person name="Wortman J."/>
            <person name="Nusbaum C."/>
            <person name="Birren B."/>
        </authorList>
    </citation>
    <scope>NUCLEOTIDE SEQUENCE [LARGE SCALE GENOMIC DNA]</scope>
    <source>
        <strain evidence="7 8">HGA0223</strain>
    </source>
</reference>
<evidence type="ECO:0000313" key="8">
    <source>
        <dbReference type="Proteomes" id="UP000014400"/>
    </source>
</evidence>
<dbReference type="Pfam" id="PF00892">
    <property type="entry name" value="EamA"/>
    <property type="match status" value="2"/>
</dbReference>
<dbReference type="HOGENOM" id="CLU_032828_0_1_4"/>
<proteinExistence type="predicted"/>
<evidence type="ECO:0000313" key="7">
    <source>
        <dbReference type="EMBL" id="EPD97706.1"/>
    </source>
</evidence>
<evidence type="ECO:0000256" key="4">
    <source>
        <dbReference type="ARBA" id="ARBA00023136"/>
    </source>
</evidence>
<feature type="transmembrane region" description="Helical" evidence="5">
    <location>
        <begin position="233"/>
        <end position="255"/>
    </location>
</feature>
<feature type="transmembrane region" description="Helical" evidence="5">
    <location>
        <begin position="175"/>
        <end position="195"/>
    </location>
</feature>
<evidence type="ECO:0000259" key="6">
    <source>
        <dbReference type="Pfam" id="PF00892"/>
    </source>
</evidence>
<dbReference type="Proteomes" id="UP000014400">
    <property type="component" value="Unassembled WGS sequence"/>
</dbReference>
<accession>S3BB50</accession>
<dbReference type="SUPFAM" id="SSF103481">
    <property type="entry name" value="Multidrug resistance efflux transporter EmrE"/>
    <property type="match status" value="2"/>
</dbReference>
<dbReference type="AlphaFoldDB" id="S3BB50"/>
<dbReference type="GeneID" id="64062446"/>
<evidence type="ECO:0000256" key="5">
    <source>
        <dbReference type="SAM" id="Phobius"/>
    </source>
</evidence>
<feature type="transmembrane region" description="Helical" evidence="5">
    <location>
        <begin position="71"/>
        <end position="88"/>
    </location>
</feature>
<evidence type="ECO:0000256" key="1">
    <source>
        <dbReference type="ARBA" id="ARBA00004141"/>
    </source>
</evidence>
<feature type="transmembrane region" description="Helical" evidence="5">
    <location>
        <begin position="144"/>
        <end position="163"/>
    </location>
</feature>